<evidence type="ECO:0000259" key="6">
    <source>
        <dbReference type="Pfam" id="PF14464"/>
    </source>
</evidence>
<keyword evidence="2" id="KW-0479">Metal-binding</keyword>
<keyword evidence="1" id="KW-0645">Protease</keyword>
<name>A0A084IQV3_SALHC</name>
<keyword evidence="5" id="KW-0482">Metalloprotease</keyword>
<evidence type="ECO:0000256" key="2">
    <source>
        <dbReference type="ARBA" id="ARBA00022723"/>
    </source>
</evidence>
<evidence type="ECO:0000256" key="3">
    <source>
        <dbReference type="ARBA" id="ARBA00022801"/>
    </source>
</evidence>
<dbReference type="Pfam" id="PF14464">
    <property type="entry name" value="Prok-JAB"/>
    <property type="match status" value="1"/>
</dbReference>
<dbReference type="GO" id="GO:0008235">
    <property type="term" value="F:metalloexopeptidase activity"/>
    <property type="evidence" value="ECO:0007669"/>
    <property type="project" value="TreeGrafter"/>
</dbReference>
<dbReference type="Gene3D" id="3.40.140.10">
    <property type="entry name" value="Cytidine Deaminase, domain 2"/>
    <property type="match status" value="1"/>
</dbReference>
<proteinExistence type="predicted"/>
<dbReference type="eggNOG" id="COG1310">
    <property type="taxonomic scope" value="Bacteria"/>
</dbReference>
<evidence type="ECO:0000256" key="5">
    <source>
        <dbReference type="ARBA" id="ARBA00023049"/>
    </source>
</evidence>
<organism evidence="7 8">
    <name type="scientific">Salinisphaera hydrothermalis (strain C41B8)</name>
    <dbReference type="NCBI Taxonomy" id="1304275"/>
    <lineage>
        <taxon>Bacteria</taxon>
        <taxon>Pseudomonadati</taxon>
        <taxon>Pseudomonadota</taxon>
        <taxon>Gammaproteobacteria</taxon>
        <taxon>Salinisphaerales</taxon>
        <taxon>Salinisphaeraceae</taxon>
        <taxon>Salinisphaera</taxon>
    </lineage>
</organism>
<dbReference type="InterPro" id="IPR051929">
    <property type="entry name" value="VirAsm_ModProt"/>
</dbReference>
<keyword evidence="8" id="KW-1185">Reference proteome</keyword>
<dbReference type="InterPro" id="IPR028090">
    <property type="entry name" value="JAB_dom_prok"/>
</dbReference>
<gene>
    <name evidence="7" type="ORF">C41B8_00020</name>
</gene>
<protein>
    <submittedName>
        <fullName evidence="7">Mov34/MPN/PAD-1 family protein</fullName>
    </submittedName>
</protein>
<feature type="domain" description="JAB" evidence="6">
    <location>
        <begin position="13"/>
        <end position="121"/>
    </location>
</feature>
<dbReference type="SUPFAM" id="SSF102712">
    <property type="entry name" value="JAB1/MPN domain"/>
    <property type="match status" value="1"/>
</dbReference>
<evidence type="ECO:0000256" key="4">
    <source>
        <dbReference type="ARBA" id="ARBA00022833"/>
    </source>
</evidence>
<sequence length="139" mass="14645">MVAELILPRGLGDSLLDEARRAGTVEICGLIAASDGQAPVRYPIANRAARAADRFDMDAAGQIAAFKAMREAGETLLAIYHSHPHGEAEPSMHDRHGHSYPDALGLIIAPAAVRAAAIRAWAMQTGAPAEVAINWVSAL</sequence>
<evidence type="ECO:0000313" key="8">
    <source>
        <dbReference type="Proteomes" id="UP000028302"/>
    </source>
</evidence>
<dbReference type="RefSeq" id="WP_051882529.1">
    <property type="nucleotide sequence ID" value="NZ_APNK01000001.1"/>
</dbReference>
<dbReference type="STRING" id="1304275.C41B8_00020"/>
<reference evidence="7 8" key="1">
    <citation type="submission" date="2013-03" db="EMBL/GenBank/DDBJ databases">
        <title>Salinisphaera hydrothermalis C41B8 Genome Sequencing.</title>
        <authorList>
            <person name="Li C."/>
            <person name="Lai Q."/>
            <person name="Shao Z."/>
        </authorList>
    </citation>
    <scope>NUCLEOTIDE SEQUENCE [LARGE SCALE GENOMIC DNA]</scope>
    <source>
        <strain evidence="7 8">C41B8</strain>
    </source>
</reference>
<dbReference type="Proteomes" id="UP000028302">
    <property type="component" value="Unassembled WGS sequence"/>
</dbReference>
<evidence type="ECO:0000256" key="1">
    <source>
        <dbReference type="ARBA" id="ARBA00022670"/>
    </source>
</evidence>
<dbReference type="AlphaFoldDB" id="A0A084IQV3"/>
<accession>A0A084IQV3</accession>
<comment type="caution">
    <text evidence="7">The sequence shown here is derived from an EMBL/GenBank/DDBJ whole genome shotgun (WGS) entry which is preliminary data.</text>
</comment>
<dbReference type="PANTHER" id="PTHR34858">
    <property type="entry name" value="CYSO-CYSTEINE PEPTIDASE"/>
    <property type="match status" value="1"/>
</dbReference>
<dbReference type="GO" id="GO:0006508">
    <property type="term" value="P:proteolysis"/>
    <property type="evidence" value="ECO:0007669"/>
    <property type="project" value="UniProtKB-KW"/>
</dbReference>
<evidence type="ECO:0000313" key="7">
    <source>
        <dbReference type="EMBL" id="KEZ79087.1"/>
    </source>
</evidence>
<dbReference type="GO" id="GO:0008270">
    <property type="term" value="F:zinc ion binding"/>
    <property type="evidence" value="ECO:0007669"/>
    <property type="project" value="TreeGrafter"/>
</dbReference>
<keyword evidence="3" id="KW-0378">Hydrolase</keyword>
<keyword evidence="4" id="KW-0862">Zinc</keyword>
<dbReference type="EMBL" id="APNK01000001">
    <property type="protein sequence ID" value="KEZ79087.1"/>
    <property type="molecule type" value="Genomic_DNA"/>
</dbReference>
<dbReference type="PANTHER" id="PTHR34858:SF1">
    <property type="entry name" value="CYSO-CYSTEINE PEPTIDASE"/>
    <property type="match status" value="1"/>
</dbReference>